<proteinExistence type="predicted"/>
<dbReference type="AlphaFoldDB" id="A0A163BBJ5"/>
<name>A0A163BBJ5_PHYB8</name>
<dbReference type="Proteomes" id="UP000077315">
    <property type="component" value="Unassembled WGS sequence"/>
</dbReference>
<feature type="transmembrane region" description="Helical" evidence="1">
    <location>
        <begin position="27"/>
        <end position="47"/>
    </location>
</feature>
<dbReference type="RefSeq" id="XP_018297501.1">
    <property type="nucleotide sequence ID" value="XM_018434641.1"/>
</dbReference>
<keyword evidence="1" id="KW-0812">Transmembrane</keyword>
<reference evidence="3" key="1">
    <citation type="submission" date="2015-06" db="EMBL/GenBank/DDBJ databases">
        <title>Expansion of signal transduction pathways in fungi by whole-genome duplication.</title>
        <authorList>
            <consortium name="DOE Joint Genome Institute"/>
            <person name="Corrochano L.M."/>
            <person name="Kuo A."/>
            <person name="Marcet-Houben M."/>
            <person name="Polaino S."/>
            <person name="Salamov A."/>
            <person name="Villalobos J.M."/>
            <person name="Alvarez M.I."/>
            <person name="Avalos J."/>
            <person name="Benito E.P."/>
            <person name="Benoit I."/>
            <person name="Burger G."/>
            <person name="Camino L.P."/>
            <person name="Canovas D."/>
            <person name="Cerda-Olmedo E."/>
            <person name="Cheng J.-F."/>
            <person name="Dominguez A."/>
            <person name="Elias M."/>
            <person name="Eslava A.P."/>
            <person name="Glaser F."/>
            <person name="Grimwood J."/>
            <person name="Gutierrez G."/>
            <person name="Heitman J."/>
            <person name="Henrissat B."/>
            <person name="Iturriaga E.A."/>
            <person name="Lang B.F."/>
            <person name="Lavin J.L."/>
            <person name="Lee S."/>
            <person name="Li W."/>
            <person name="Lindquist E."/>
            <person name="Lopez-Garcia S."/>
            <person name="Luque E.M."/>
            <person name="Marcos A.T."/>
            <person name="Martin J."/>
            <person name="McCluskey K."/>
            <person name="Medina H.R."/>
            <person name="Miralles-Duran A."/>
            <person name="Miyazaki A."/>
            <person name="Munoz-Torres E."/>
            <person name="Oguiza J.A."/>
            <person name="Ohm R."/>
            <person name="Olmedo M."/>
            <person name="Orejas M."/>
            <person name="Ortiz-Castellanos L."/>
            <person name="Pisabarro A.G."/>
            <person name="Rodriguez-Romero J."/>
            <person name="Ruiz-Herrera J."/>
            <person name="Ruiz-Vazquez R."/>
            <person name="Sanz C."/>
            <person name="Schackwitz W."/>
            <person name="Schmutz J."/>
            <person name="Shahriari M."/>
            <person name="Shelest E."/>
            <person name="Silva-Franco F."/>
            <person name="Soanes D."/>
            <person name="Syed K."/>
            <person name="Tagua V.G."/>
            <person name="Talbot N.J."/>
            <person name="Thon M."/>
            <person name="De vries R.P."/>
            <person name="Wiebenga A."/>
            <person name="Yadav J.S."/>
            <person name="Braun E.L."/>
            <person name="Baker S."/>
            <person name="Garre V."/>
            <person name="Horwitz B."/>
            <person name="Torres-Martinez S."/>
            <person name="Idnurm A."/>
            <person name="Herrera-Estrella A."/>
            <person name="Gabaldon T."/>
            <person name="Grigoriev I.V."/>
        </authorList>
    </citation>
    <scope>NUCLEOTIDE SEQUENCE [LARGE SCALE GENOMIC DNA]</scope>
    <source>
        <strain evidence="3">NRRL 1555(-)</strain>
    </source>
</reference>
<dbReference type="EMBL" id="KV440972">
    <property type="protein sequence ID" value="OAD79461.1"/>
    <property type="molecule type" value="Genomic_DNA"/>
</dbReference>
<keyword evidence="1" id="KW-1133">Transmembrane helix</keyword>
<evidence type="ECO:0000256" key="1">
    <source>
        <dbReference type="SAM" id="Phobius"/>
    </source>
</evidence>
<accession>A0A163BBJ5</accession>
<dbReference type="VEuPathDB" id="FungiDB:PHYBLDRAFT_162529"/>
<gene>
    <name evidence="2" type="ORF">PHYBLDRAFT_162529</name>
</gene>
<dbReference type="OrthoDB" id="5596236at2759"/>
<dbReference type="GeneID" id="28995547"/>
<keyword evidence="3" id="KW-1185">Reference proteome</keyword>
<protein>
    <submittedName>
        <fullName evidence="2">Uncharacterized protein</fullName>
    </submittedName>
</protein>
<sequence length="145" mass="16912">MFVSLSNCAASKQSSIQWSCTILQDKLYIPLFFAYITVIISILCLFLRKYQNSNQPKILFRKFCLSFYINQPKAKECLGSNISSEFGLPNQNCFEDMAPLQFEHNLWNRDLAAVLKFWHILNRLKHGGLLHKYQHLVFLSTSPKF</sequence>
<organism evidence="2 3">
    <name type="scientific">Phycomyces blakesleeanus (strain ATCC 8743b / DSM 1359 / FGSC 10004 / NBRC 33097 / NRRL 1555)</name>
    <dbReference type="NCBI Taxonomy" id="763407"/>
    <lineage>
        <taxon>Eukaryota</taxon>
        <taxon>Fungi</taxon>
        <taxon>Fungi incertae sedis</taxon>
        <taxon>Mucoromycota</taxon>
        <taxon>Mucoromycotina</taxon>
        <taxon>Mucoromycetes</taxon>
        <taxon>Mucorales</taxon>
        <taxon>Phycomycetaceae</taxon>
        <taxon>Phycomyces</taxon>
    </lineage>
</organism>
<keyword evidence="1" id="KW-0472">Membrane</keyword>
<dbReference type="InParanoid" id="A0A163BBJ5"/>
<evidence type="ECO:0000313" key="2">
    <source>
        <dbReference type="EMBL" id="OAD79461.1"/>
    </source>
</evidence>
<evidence type="ECO:0000313" key="3">
    <source>
        <dbReference type="Proteomes" id="UP000077315"/>
    </source>
</evidence>